<dbReference type="HOGENOM" id="CLU_409387_0_0_1"/>
<dbReference type="AlphaFoldDB" id="N1Q3V3"/>
<evidence type="ECO:0000256" key="2">
    <source>
        <dbReference type="SAM" id="MobiDB-lite"/>
    </source>
</evidence>
<feature type="region of interest" description="Disordered" evidence="2">
    <location>
        <begin position="612"/>
        <end position="631"/>
    </location>
</feature>
<evidence type="ECO:0000313" key="3">
    <source>
        <dbReference type="EMBL" id="EME49365.1"/>
    </source>
</evidence>
<gene>
    <name evidence="3" type="ORF">DOTSEDRAFT_68221</name>
</gene>
<keyword evidence="1" id="KW-0175">Coiled coil</keyword>
<accession>N1Q3V3</accession>
<feature type="coiled-coil region" evidence="1">
    <location>
        <begin position="236"/>
        <end position="270"/>
    </location>
</feature>
<feature type="region of interest" description="Disordered" evidence="2">
    <location>
        <begin position="640"/>
        <end position="671"/>
    </location>
</feature>
<name>N1Q3V3_DOTSN</name>
<evidence type="ECO:0000313" key="4">
    <source>
        <dbReference type="Proteomes" id="UP000016933"/>
    </source>
</evidence>
<proteinExistence type="predicted"/>
<sequence>MDEITFQRELSLLKYRVAQMSSTLQAGPPYVLQVPSICNDTFFSDRLFDVKARLQAMEASIEPFHAATRNPQETSYRFNSPPPPQHNRLALPSGPLFWQLFTSLRTDVQGLHGRVADLEQNVSDLEDRVDKLDPHFTPLGSEKTAFSSFGWNPRNQTQPYAVHEQQVFTVNESLPSTNSQLYLGASWPQPSRDQYHSRETLWSNIESPATTGEQTDRDLPSQSSAPEGVAFRDREIAQLEELMRDAQDSLRSKEELLSQKDAEISALQSERSCQNARIEELDRISFERASQVQCWGDILAERQREVEKLQEACCTKNSQLDSWEIKFQNSQQAFFRKKVHLSQADQEVQRLKCENHILRDIDDTLARRDKEVIELRDFCEARESVAQQQEEIISRGATLIREKDRQINTLDDDLRTERRERARYRRLLDERDDGFEQSKKSLQQALIPNPEAKVQEQEPPAHHDPYRRQSSPATRQIMSIPSESQMEHESLPCPPSPFASARARSATVGETWASKALNNYAMQPHENLQASAWGGRPSSNQCKFGAPGAAPLCDSQNISRNERRELRRSESMKLLQRLALAEEGGSAATRPDSRTRNRTRLPLDELIARPPLPAPLPVRSMSSLEGLTRDSRHGYLTGRRHMSKAHPIEERPLLQAYVEEGESGGERNGDE</sequence>
<feature type="coiled-coil region" evidence="1">
    <location>
        <begin position="400"/>
        <end position="427"/>
    </location>
</feature>
<keyword evidence="4" id="KW-1185">Reference proteome</keyword>
<reference evidence="4" key="1">
    <citation type="journal article" date="2012" name="PLoS Genet.">
        <title>The genomes of the fungal plant pathogens Cladosporium fulvum and Dothistroma septosporum reveal adaptation to different hosts and lifestyles but also signatures of common ancestry.</title>
        <authorList>
            <person name="de Wit P.J.G.M."/>
            <person name="van der Burgt A."/>
            <person name="Oekmen B."/>
            <person name="Stergiopoulos I."/>
            <person name="Abd-Elsalam K.A."/>
            <person name="Aerts A.L."/>
            <person name="Bahkali A.H."/>
            <person name="Beenen H.G."/>
            <person name="Chettri P."/>
            <person name="Cox M.P."/>
            <person name="Datema E."/>
            <person name="de Vries R.P."/>
            <person name="Dhillon B."/>
            <person name="Ganley A.R."/>
            <person name="Griffiths S.A."/>
            <person name="Guo Y."/>
            <person name="Hamelin R.C."/>
            <person name="Henrissat B."/>
            <person name="Kabir M.S."/>
            <person name="Jashni M.K."/>
            <person name="Kema G."/>
            <person name="Klaubauf S."/>
            <person name="Lapidus A."/>
            <person name="Levasseur A."/>
            <person name="Lindquist E."/>
            <person name="Mehrabi R."/>
            <person name="Ohm R.A."/>
            <person name="Owen T.J."/>
            <person name="Salamov A."/>
            <person name="Schwelm A."/>
            <person name="Schijlen E."/>
            <person name="Sun H."/>
            <person name="van den Burg H.A."/>
            <person name="van Ham R.C.H.J."/>
            <person name="Zhang S."/>
            <person name="Goodwin S.B."/>
            <person name="Grigoriev I.V."/>
            <person name="Collemare J."/>
            <person name="Bradshaw R.E."/>
        </authorList>
    </citation>
    <scope>NUCLEOTIDE SEQUENCE [LARGE SCALE GENOMIC DNA]</scope>
    <source>
        <strain evidence="4">NZE10 / CBS 128990</strain>
    </source>
</reference>
<feature type="region of interest" description="Disordered" evidence="2">
    <location>
        <begin position="209"/>
        <end position="230"/>
    </location>
</feature>
<dbReference type="Proteomes" id="UP000016933">
    <property type="component" value="Unassembled WGS sequence"/>
</dbReference>
<dbReference type="EMBL" id="KB446535">
    <property type="protein sequence ID" value="EME49365.1"/>
    <property type="molecule type" value="Genomic_DNA"/>
</dbReference>
<feature type="compositionally biased region" description="Basic and acidic residues" evidence="2">
    <location>
        <begin position="453"/>
        <end position="467"/>
    </location>
</feature>
<evidence type="ECO:0000256" key="1">
    <source>
        <dbReference type="SAM" id="Coils"/>
    </source>
</evidence>
<protein>
    <submittedName>
        <fullName evidence="3">Uncharacterized protein</fullName>
    </submittedName>
</protein>
<organism evidence="3 4">
    <name type="scientific">Dothistroma septosporum (strain NZE10 / CBS 128990)</name>
    <name type="common">Red band needle blight fungus</name>
    <name type="synonym">Mycosphaerella pini</name>
    <dbReference type="NCBI Taxonomy" id="675120"/>
    <lineage>
        <taxon>Eukaryota</taxon>
        <taxon>Fungi</taxon>
        <taxon>Dikarya</taxon>
        <taxon>Ascomycota</taxon>
        <taxon>Pezizomycotina</taxon>
        <taxon>Dothideomycetes</taxon>
        <taxon>Dothideomycetidae</taxon>
        <taxon>Mycosphaerellales</taxon>
        <taxon>Mycosphaerellaceae</taxon>
        <taxon>Dothistroma</taxon>
    </lineage>
</organism>
<dbReference type="Gene3D" id="1.20.5.170">
    <property type="match status" value="1"/>
</dbReference>
<feature type="region of interest" description="Disordered" evidence="2">
    <location>
        <begin position="432"/>
        <end position="473"/>
    </location>
</feature>
<dbReference type="OrthoDB" id="3644453at2759"/>
<reference evidence="3 4" key="2">
    <citation type="journal article" date="2012" name="PLoS Pathog.">
        <title>Diverse lifestyles and strategies of plant pathogenesis encoded in the genomes of eighteen Dothideomycetes fungi.</title>
        <authorList>
            <person name="Ohm R.A."/>
            <person name="Feau N."/>
            <person name="Henrissat B."/>
            <person name="Schoch C.L."/>
            <person name="Horwitz B.A."/>
            <person name="Barry K.W."/>
            <person name="Condon B.J."/>
            <person name="Copeland A.C."/>
            <person name="Dhillon B."/>
            <person name="Glaser F."/>
            <person name="Hesse C.N."/>
            <person name="Kosti I."/>
            <person name="LaButti K."/>
            <person name="Lindquist E.A."/>
            <person name="Lucas S."/>
            <person name="Salamov A.A."/>
            <person name="Bradshaw R.E."/>
            <person name="Ciuffetti L."/>
            <person name="Hamelin R.C."/>
            <person name="Kema G.H.J."/>
            <person name="Lawrence C."/>
            <person name="Scott J.A."/>
            <person name="Spatafora J.W."/>
            <person name="Turgeon B.G."/>
            <person name="de Wit P.J.G.M."/>
            <person name="Zhong S."/>
            <person name="Goodwin S.B."/>
            <person name="Grigoriev I.V."/>
        </authorList>
    </citation>
    <scope>NUCLEOTIDE SEQUENCE [LARGE SCALE GENOMIC DNA]</scope>
    <source>
        <strain evidence="4">NZE10 / CBS 128990</strain>
    </source>
</reference>
<dbReference type="OMA" id="KYRVAQM"/>